<accession>A0A6P9EBM8</accession>
<protein>
    <submittedName>
        <fullName evidence="3">Protein WVD2-like 7 isoform X1</fullName>
    </submittedName>
</protein>
<feature type="compositionally biased region" description="Polar residues" evidence="1">
    <location>
        <begin position="160"/>
        <end position="169"/>
    </location>
</feature>
<dbReference type="KEGG" id="jre:109001414"/>
<proteinExistence type="predicted"/>
<evidence type="ECO:0000313" key="2">
    <source>
        <dbReference type="Proteomes" id="UP000235220"/>
    </source>
</evidence>
<dbReference type="RefSeq" id="XP_035544789.1">
    <property type="nucleotide sequence ID" value="XM_035688896.1"/>
</dbReference>
<keyword evidence="2" id="KW-1185">Reference proteome</keyword>
<organism evidence="2 3">
    <name type="scientific">Juglans regia</name>
    <name type="common">English walnut</name>
    <dbReference type="NCBI Taxonomy" id="51240"/>
    <lineage>
        <taxon>Eukaryota</taxon>
        <taxon>Viridiplantae</taxon>
        <taxon>Streptophyta</taxon>
        <taxon>Embryophyta</taxon>
        <taxon>Tracheophyta</taxon>
        <taxon>Spermatophyta</taxon>
        <taxon>Magnoliopsida</taxon>
        <taxon>eudicotyledons</taxon>
        <taxon>Gunneridae</taxon>
        <taxon>Pentapetalae</taxon>
        <taxon>rosids</taxon>
        <taxon>fabids</taxon>
        <taxon>Fagales</taxon>
        <taxon>Juglandaceae</taxon>
        <taxon>Juglans</taxon>
    </lineage>
</organism>
<feature type="compositionally biased region" description="Basic and acidic residues" evidence="1">
    <location>
        <begin position="191"/>
        <end position="207"/>
    </location>
</feature>
<feature type="compositionally biased region" description="Polar residues" evidence="1">
    <location>
        <begin position="180"/>
        <end position="190"/>
    </location>
</feature>
<name>A0A6P9EBM8_JUGRE</name>
<feature type="compositionally biased region" description="Polar residues" evidence="1">
    <location>
        <begin position="208"/>
        <end position="218"/>
    </location>
</feature>
<dbReference type="GeneID" id="109001414"/>
<reference evidence="3" key="1">
    <citation type="submission" date="2025-08" db="UniProtKB">
        <authorList>
            <consortium name="RefSeq"/>
        </authorList>
    </citation>
    <scope>IDENTIFICATION</scope>
    <source>
        <tissue evidence="3">Leaves</tissue>
    </source>
</reference>
<dbReference type="OrthoDB" id="621651at2759"/>
<evidence type="ECO:0000313" key="3">
    <source>
        <dbReference type="RefSeq" id="XP_035544789.1"/>
    </source>
</evidence>
<feature type="compositionally biased region" description="Basic and acidic residues" evidence="1">
    <location>
        <begin position="389"/>
        <end position="398"/>
    </location>
</feature>
<sequence>MATDSDARTVSISDILDHGSISFGRFAVESLAWEKRSVFSHNRCQEELEKFKAPGFVAQKKAYFEEYYGRVRAMAALQVKQQQTTHPDSTSSTTQEENAVDADLMKGEKMRTNVTKMQKLGNETAANLNSSEGGIVEGLKEINQEELSCHVEDSDKANMTGGTSKSLSTIEPEDSVKGAYSSSVNKSSGTAKHDFPVHDTAKHDANKQNKQATIQKATDSSRENEMHLDCKITKGAVKPSEKLKPSLHHDITSKRDDGLVSAKGTPQPAKVNNYVSSHKQRAEVRSIATALHNSLAREMSVKSPVCNAGQVKANSTSKVLLEKLPTKLPLHARSTKVHYLSYIHIGFSTRSSTDGLPCWSWAPIYMQGITEESAITDHLTKRALHGRRRCDGDGRKTLEPSVSQMRPKRGASKNQRSNVMFTNHPIQSNLNQDCGVEFGHKTYVQGPQKKGEDKRNTGLGKVFKSASTNLSSTNNAPNPKLVPKVIYLSQFLFCLLSLRKLLQSIRTTILFLNEHD</sequence>
<evidence type="ECO:0000256" key="1">
    <source>
        <dbReference type="SAM" id="MobiDB-lite"/>
    </source>
</evidence>
<dbReference type="PANTHER" id="PTHR47067:SF4">
    <property type="entry name" value="PROTEIN WVD2-LIKE 7 ISOFORM X1"/>
    <property type="match status" value="1"/>
</dbReference>
<dbReference type="InterPro" id="IPR044216">
    <property type="entry name" value="WDL7"/>
</dbReference>
<dbReference type="PANTHER" id="PTHR47067">
    <property type="entry name" value="TPX2 (TARGETING PROTEIN FOR XKLP2) PROTEIN FAMILY-RELATED"/>
    <property type="match status" value="1"/>
</dbReference>
<dbReference type="AlphaFoldDB" id="A0A6P9EBM8"/>
<feature type="region of interest" description="Disordered" evidence="1">
    <location>
        <begin position="256"/>
        <end position="277"/>
    </location>
</feature>
<feature type="region of interest" description="Disordered" evidence="1">
    <location>
        <begin position="154"/>
        <end position="226"/>
    </location>
</feature>
<feature type="region of interest" description="Disordered" evidence="1">
    <location>
        <begin position="388"/>
        <end position="414"/>
    </location>
</feature>
<dbReference type="Proteomes" id="UP000235220">
    <property type="component" value="Chromosome 1"/>
</dbReference>
<dbReference type="InParanoid" id="A0A6P9EBM8"/>
<gene>
    <name evidence="3" type="primary">LOC109001414</name>
</gene>